<dbReference type="EMBL" id="CP042433">
    <property type="protein sequence ID" value="QEC56412.1"/>
    <property type="molecule type" value="Genomic_DNA"/>
</dbReference>
<reference evidence="3 4" key="1">
    <citation type="journal article" date="2015" name="Int. J. Syst. Evol. Microbiol.">
        <title>Flavisolibacter ginsenosidimutans sp. nov., with ginsenoside-converting activity isolated from soil used for cultivating ginseng.</title>
        <authorList>
            <person name="Zhao Y."/>
            <person name="Liu Q."/>
            <person name="Kang M.S."/>
            <person name="Jin F."/>
            <person name="Yu H."/>
            <person name="Im W.T."/>
        </authorList>
    </citation>
    <scope>NUCLEOTIDE SEQUENCE [LARGE SCALE GENOMIC DNA]</scope>
    <source>
        <strain evidence="3 4">Gsoil 636</strain>
    </source>
</reference>
<feature type="compositionally biased region" description="Low complexity" evidence="1">
    <location>
        <begin position="67"/>
        <end position="88"/>
    </location>
</feature>
<sequence length="106" mass="10789">MRKLLFLSGLALWIFSCNGKDNGSGQSPATDTTVNVTNSTPNNATGTGASNMGGDTGTINGTPNNQTMTNSGATGGNNMNSSGTTTTNRADTSMNHGGQKKSSQRQ</sequence>
<name>A0A5B8UJ37_9BACT</name>
<feature type="compositionally biased region" description="Polar residues" evidence="1">
    <location>
        <begin position="19"/>
        <end position="28"/>
    </location>
</feature>
<feature type="compositionally biased region" description="Low complexity" evidence="1">
    <location>
        <begin position="29"/>
        <end position="45"/>
    </location>
</feature>
<evidence type="ECO:0000256" key="2">
    <source>
        <dbReference type="SAM" id="SignalP"/>
    </source>
</evidence>
<evidence type="ECO:0000313" key="4">
    <source>
        <dbReference type="Proteomes" id="UP000321204"/>
    </source>
</evidence>
<evidence type="ECO:0000256" key="1">
    <source>
        <dbReference type="SAM" id="MobiDB-lite"/>
    </source>
</evidence>
<organism evidence="3 4">
    <name type="scientific">Flavisolibacter ginsenosidimutans</name>
    <dbReference type="NCBI Taxonomy" id="661481"/>
    <lineage>
        <taxon>Bacteria</taxon>
        <taxon>Pseudomonadati</taxon>
        <taxon>Bacteroidota</taxon>
        <taxon>Chitinophagia</taxon>
        <taxon>Chitinophagales</taxon>
        <taxon>Chitinophagaceae</taxon>
        <taxon>Flavisolibacter</taxon>
    </lineage>
</organism>
<feature type="region of interest" description="Disordered" evidence="1">
    <location>
        <begin position="18"/>
        <end position="106"/>
    </location>
</feature>
<accession>A0A5B8UJ37</accession>
<dbReference type="AlphaFoldDB" id="A0A5B8UJ37"/>
<proteinExistence type="predicted"/>
<dbReference type="KEGG" id="fgg:FSB75_11085"/>
<feature type="compositionally biased region" description="Polar residues" evidence="1">
    <location>
        <begin position="57"/>
        <end position="66"/>
    </location>
</feature>
<evidence type="ECO:0000313" key="3">
    <source>
        <dbReference type="EMBL" id="QEC56412.1"/>
    </source>
</evidence>
<keyword evidence="4" id="KW-1185">Reference proteome</keyword>
<feature type="signal peptide" evidence="2">
    <location>
        <begin position="1"/>
        <end position="19"/>
    </location>
</feature>
<dbReference type="PROSITE" id="PS51257">
    <property type="entry name" value="PROKAR_LIPOPROTEIN"/>
    <property type="match status" value="1"/>
</dbReference>
<keyword evidence="2" id="KW-0732">Signal</keyword>
<dbReference type="RefSeq" id="WP_146787069.1">
    <property type="nucleotide sequence ID" value="NZ_BAABIO010000001.1"/>
</dbReference>
<protein>
    <submittedName>
        <fullName evidence="3">Uncharacterized protein</fullName>
    </submittedName>
</protein>
<dbReference type="Proteomes" id="UP000321204">
    <property type="component" value="Chromosome"/>
</dbReference>
<feature type="chain" id="PRO_5023113145" evidence="2">
    <location>
        <begin position="20"/>
        <end position="106"/>
    </location>
</feature>
<gene>
    <name evidence="3" type="ORF">FSB75_11085</name>
</gene>